<feature type="region of interest" description="Disordered" evidence="1">
    <location>
        <begin position="19"/>
        <end position="51"/>
    </location>
</feature>
<evidence type="ECO:0000256" key="1">
    <source>
        <dbReference type="SAM" id="MobiDB-lite"/>
    </source>
</evidence>
<organism evidence="2 3">
    <name type="scientific">Candidatus Amesbacteria bacterium GW2011_GWB1_48_13</name>
    <dbReference type="NCBI Taxonomy" id="1618362"/>
    <lineage>
        <taxon>Bacteria</taxon>
        <taxon>Candidatus Amesiibacteriota</taxon>
    </lineage>
</organism>
<gene>
    <name evidence="2" type="ORF">UY28_C0004G0022</name>
</gene>
<name>A0A0G1UVJ8_9BACT</name>
<reference evidence="2 3" key="1">
    <citation type="journal article" date="2015" name="Nature">
        <title>rRNA introns, odd ribosomes, and small enigmatic genomes across a large radiation of phyla.</title>
        <authorList>
            <person name="Brown C.T."/>
            <person name="Hug L.A."/>
            <person name="Thomas B.C."/>
            <person name="Sharon I."/>
            <person name="Castelle C.J."/>
            <person name="Singh A."/>
            <person name="Wilkins M.J."/>
            <person name="Williams K.H."/>
            <person name="Banfield J.F."/>
        </authorList>
    </citation>
    <scope>NUCLEOTIDE SEQUENCE [LARGE SCALE GENOMIC DNA]</scope>
</reference>
<accession>A0A0G1UVJ8</accession>
<proteinExistence type="predicted"/>
<evidence type="ECO:0000313" key="3">
    <source>
        <dbReference type="Proteomes" id="UP000034694"/>
    </source>
</evidence>
<evidence type="ECO:0000313" key="2">
    <source>
        <dbReference type="EMBL" id="KKU98284.1"/>
    </source>
</evidence>
<dbReference type="AlphaFoldDB" id="A0A0G1UVJ8"/>
<feature type="compositionally biased region" description="Polar residues" evidence="1">
    <location>
        <begin position="37"/>
        <end position="51"/>
    </location>
</feature>
<dbReference type="EMBL" id="LCPK01000004">
    <property type="protein sequence ID" value="KKU98284.1"/>
    <property type="molecule type" value="Genomic_DNA"/>
</dbReference>
<comment type="caution">
    <text evidence="2">The sequence shown here is derived from an EMBL/GenBank/DDBJ whole genome shotgun (WGS) entry which is preliminary data.</text>
</comment>
<sequence length="51" mass="5649">MKPEDVEFVKKWLQSVTGGYPHALAKGEEGTKVKTKPPTSIRSLPRTQAQP</sequence>
<dbReference type="Proteomes" id="UP000034694">
    <property type="component" value="Unassembled WGS sequence"/>
</dbReference>
<protein>
    <submittedName>
        <fullName evidence="2">Uncharacterized protein</fullName>
    </submittedName>
</protein>